<evidence type="ECO:0000313" key="3">
    <source>
        <dbReference type="EMBL" id="OGN17035.1"/>
    </source>
</evidence>
<evidence type="ECO:0000313" key="4">
    <source>
        <dbReference type="Proteomes" id="UP000178117"/>
    </source>
</evidence>
<dbReference type="InterPro" id="IPR011335">
    <property type="entry name" value="Restrct_endonuc-II-like"/>
</dbReference>
<evidence type="ECO:0000256" key="1">
    <source>
        <dbReference type="SAM" id="MobiDB-lite"/>
    </source>
</evidence>
<dbReference type="Gene3D" id="3.90.320.10">
    <property type="match status" value="1"/>
</dbReference>
<reference evidence="3 4" key="1">
    <citation type="journal article" date="2016" name="Nat. Commun.">
        <title>Thousands of microbial genomes shed light on interconnected biogeochemical processes in an aquifer system.</title>
        <authorList>
            <person name="Anantharaman K."/>
            <person name="Brown C.T."/>
            <person name="Hug L.A."/>
            <person name="Sharon I."/>
            <person name="Castelle C.J."/>
            <person name="Probst A.J."/>
            <person name="Thomas B.C."/>
            <person name="Singh A."/>
            <person name="Wilkins M.J."/>
            <person name="Karaoz U."/>
            <person name="Brodie E.L."/>
            <person name="Williams K.H."/>
            <person name="Hubbard S.S."/>
            <person name="Banfield J.F."/>
        </authorList>
    </citation>
    <scope>NUCLEOTIDE SEQUENCE [LARGE SCALE GENOMIC DNA]</scope>
</reference>
<dbReference type="InterPro" id="IPR011604">
    <property type="entry name" value="PDDEXK-like_dom_sf"/>
</dbReference>
<dbReference type="Proteomes" id="UP000178117">
    <property type="component" value="Unassembled WGS sequence"/>
</dbReference>
<organism evidence="3 4">
    <name type="scientific">Candidatus Yanofskybacteria bacterium RIFCSPHIGHO2_02_FULL_50_12</name>
    <dbReference type="NCBI Taxonomy" id="1802685"/>
    <lineage>
        <taxon>Bacteria</taxon>
        <taxon>Candidatus Yanofskyibacteriota</taxon>
    </lineage>
</organism>
<name>A0A1F8FVK6_9BACT</name>
<gene>
    <name evidence="3" type="ORF">A3C88_02445</name>
</gene>
<dbReference type="InterPro" id="IPR038726">
    <property type="entry name" value="PDDEXK_AddAB-type"/>
</dbReference>
<dbReference type="SUPFAM" id="SSF52980">
    <property type="entry name" value="Restriction endonuclease-like"/>
    <property type="match status" value="1"/>
</dbReference>
<feature type="region of interest" description="Disordered" evidence="1">
    <location>
        <begin position="249"/>
        <end position="278"/>
    </location>
</feature>
<dbReference type="AlphaFoldDB" id="A0A1F8FVK6"/>
<accession>A0A1F8FVK6</accession>
<dbReference type="EMBL" id="MGJZ01000018">
    <property type="protein sequence ID" value="OGN17035.1"/>
    <property type="molecule type" value="Genomic_DNA"/>
</dbReference>
<proteinExistence type="predicted"/>
<dbReference type="Pfam" id="PF12705">
    <property type="entry name" value="PDDEXK_1"/>
    <property type="match status" value="1"/>
</dbReference>
<evidence type="ECO:0000259" key="2">
    <source>
        <dbReference type="Pfam" id="PF12705"/>
    </source>
</evidence>
<feature type="domain" description="PD-(D/E)XK endonuclease-like" evidence="2">
    <location>
        <begin position="98"/>
        <end position="232"/>
    </location>
</feature>
<sequence>MITRYISIITMPGKFSSIKLSRSSLKLFQDCPRCFWLDLHHKVRRPPGFPYTLSIAVDFLVKQEFDKYRRQGTLPPVLARHIKDATLYDGPELPQWRDNFKGVQHFDEDLNAMLYGAVDDVLKFADGSLAVIDYKSSGAREIKIYDDYQKQMDIYSYILARNGFQTHPEAYFVFYQVDKSGGGFQNALPFIEQLKAIKVDKSWVGDVFEQAVMVARRDTPPDLETPCEHCIYVQKAGAFMPALKNEGNAPIPSESEGLPTKSRSSRIAAASEPIVLAE</sequence>
<comment type="caution">
    <text evidence="3">The sequence shown here is derived from an EMBL/GenBank/DDBJ whole genome shotgun (WGS) entry which is preliminary data.</text>
</comment>
<dbReference type="STRING" id="1802685.A3C88_02445"/>
<protein>
    <recommendedName>
        <fullName evidence="2">PD-(D/E)XK endonuclease-like domain-containing protein</fullName>
    </recommendedName>
</protein>